<evidence type="ECO:0000313" key="11">
    <source>
        <dbReference type="EMBL" id="SDV47671.1"/>
    </source>
</evidence>
<dbReference type="GO" id="GO:0004640">
    <property type="term" value="F:phosphoribosylanthranilate isomerase activity"/>
    <property type="evidence" value="ECO:0007669"/>
    <property type="project" value="UniProtKB-UniRule"/>
</dbReference>
<dbReference type="NCBIfam" id="NF002299">
    <property type="entry name" value="PRK01222.1-6"/>
    <property type="match status" value="1"/>
</dbReference>
<evidence type="ECO:0000313" key="12">
    <source>
        <dbReference type="Proteomes" id="UP000243719"/>
    </source>
</evidence>
<dbReference type="InterPro" id="IPR001240">
    <property type="entry name" value="PRAI_dom"/>
</dbReference>
<dbReference type="InterPro" id="IPR011060">
    <property type="entry name" value="RibuloseP-bd_barrel"/>
</dbReference>
<evidence type="ECO:0000256" key="3">
    <source>
        <dbReference type="ARBA" id="ARBA00012572"/>
    </source>
</evidence>
<evidence type="ECO:0000259" key="10">
    <source>
        <dbReference type="Pfam" id="PF00697"/>
    </source>
</evidence>
<comment type="similarity">
    <text evidence="9">Belongs to the TrpF family.</text>
</comment>
<keyword evidence="6 9" id="KW-0822">Tryptophan biosynthesis</keyword>
<evidence type="ECO:0000256" key="8">
    <source>
        <dbReference type="ARBA" id="ARBA00023235"/>
    </source>
</evidence>
<dbReference type="InterPro" id="IPR013785">
    <property type="entry name" value="Aldolase_TIM"/>
</dbReference>
<dbReference type="EC" id="5.3.1.24" evidence="3 9"/>
<keyword evidence="12" id="KW-1185">Reference proteome</keyword>
<sequence>MSRTRIKICGLRQPADVDAAVAAGADAIGLVFYPSSPRHVGLAQAAALVERLPPFVTAVGLFVNADAAQLREVTERVPLGLLQFHGDETPAQCAALADTVRLPWLRALRVVAGTRPDDLLEWAHAYAAARGILLDAPAAGYGGGGHSFDWSCIPDALGPRVVLAGGLNARNVADALARVRPYAVDVSSGVERAGQKGVKDPDAIAQFARAVRQADSMR</sequence>
<protein>
    <recommendedName>
        <fullName evidence="4 9">N-(5'-phosphoribosyl)anthranilate isomerase</fullName>
        <shortName evidence="9">PRAI</shortName>
        <ecNumber evidence="3 9">5.3.1.24</ecNumber>
    </recommendedName>
</protein>
<dbReference type="OrthoDB" id="9796196at2"/>
<dbReference type="UniPathway" id="UPA00035">
    <property type="reaction ID" value="UER00042"/>
</dbReference>
<dbReference type="Gene3D" id="3.20.20.70">
    <property type="entry name" value="Aldolase class I"/>
    <property type="match status" value="1"/>
</dbReference>
<evidence type="ECO:0000256" key="1">
    <source>
        <dbReference type="ARBA" id="ARBA00001164"/>
    </source>
</evidence>
<dbReference type="RefSeq" id="WP_091906355.1">
    <property type="nucleotide sequence ID" value="NZ_FNLO01000003.1"/>
</dbReference>
<evidence type="ECO:0000256" key="7">
    <source>
        <dbReference type="ARBA" id="ARBA00023141"/>
    </source>
</evidence>
<dbReference type="AlphaFoldDB" id="A0A1H2PMA2"/>
<gene>
    <name evidence="9" type="primary">trpF</name>
    <name evidence="11" type="ORF">SAMN05216551_103204</name>
</gene>
<comment type="catalytic activity">
    <reaction evidence="1 9">
        <text>N-(5-phospho-beta-D-ribosyl)anthranilate = 1-(2-carboxyphenylamino)-1-deoxy-D-ribulose 5-phosphate</text>
        <dbReference type="Rhea" id="RHEA:21540"/>
        <dbReference type="ChEBI" id="CHEBI:18277"/>
        <dbReference type="ChEBI" id="CHEBI:58613"/>
        <dbReference type="EC" id="5.3.1.24"/>
    </reaction>
</comment>
<dbReference type="EMBL" id="FNLO01000003">
    <property type="protein sequence ID" value="SDV47671.1"/>
    <property type="molecule type" value="Genomic_DNA"/>
</dbReference>
<dbReference type="SUPFAM" id="SSF51366">
    <property type="entry name" value="Ribulose-phoshate binding barrel"/>
    <property type="match status" value="1"/>
</dbReference>
<dbReference type="PANTHER" id="PTHR42894:SF1">
    <property type="entry name" value="N-(5'-PHOSPHORIBOSYL)ANTHRANILATE ISOMERASE"/>
    <property type="match status" value="1"/>
</dbReference>
<dbReference type="Proteomes" id="UP000243719">
    <property type="component" value="Unassembled WGS sequence"/>
</dbReference>
<reference evidence="12" key="1">
    <citation type="submission" date="2016-09" db="EMBL/GenBank/DDBJ databases">
        <authorList>
            <person name="Varghese N."/>
            <person name="Submissions S."/>
        </authorList>
    </citation>
    <scope>NUCLEOTIDE SEQUENCE [LARGE SCALE GENOMIC DNA]</scope>
    <source>
        <strain evidence="12">JS23</strain>
    </source>
</reference>
<evidence type="ECO:0000256" key="6">
    <source>
        <dbReference type="ARBA" id="ARBA00022822"/>
    </source>
</evidence>
<dbReference type="STRING" id="1770053.SAMN05216551_103204"/>
<dbReference type="HAMAP" id="MF_00135">
    <property type="entry name" value="PRAI"/>
    <property type="match status" value="1"/>
</dbReference>
<feature type="domain" description="N-(5'phosphoribosyl) anthranilate isomerase (PRAI)" evidence="10">
    <location>
        <begin position="6"/>
        <end position="208"/>
    </location>
</feature>
<dbReference type="Pfam" id="PF00697">
    <property type="entry name" value="PRAI"/>
    <property type="match status" value="1"/>
</dbReference>
<keyword evidence="7 9" id="KW-0057">Aromatic amino acid biosynthesis</keyword>
<evidence type="ECO:0000256" key="9">
    <source>
        <dbReference type="HAMAP-Rule" id="MF_00135"/>
    </source>
</evidence>
<evidence type="ECO:0000256" key="4">
    <source>
        <dbReference type="ARBA" id="ARBA00022272"/>
    </source>
</evidence>
<dbReference type="PANTHER" id="PTHR42894">
    <property type="entry name" value="N-(5'-PHOSPHORIBOSYL)ANTHRANILATE ISOMERASE"/>
    <property type="match status" value="1"/>
</dbReference>
<comment type="pathway">
    <text evidence="2 9">Amino-acid biosynthesis; L-tryptophan biosynthesis; L-tryptophan from chorismate: step 3/5.</text>
</comment>
<keyword evidence="8 9" id="KW-0413">Isomerase</keyword>
<dbReference type="GO" id="GO:0000162">
    <property type="term" value="P:L-tryptophan biosynthetic process"/>
    <property type="evidence" value="ECO:0007669"/>
    <property type="project" value="UniProtKB-UniRule"/>
</dbReference>
<dbReference type="NCBIfam" id="NF002298">
    <property type="entry name" value="PRK01222.1-4"/>
    <property type="match status" value="1"/>
</dbReference>
<keyword evidence="5 9" id="KW-0028">Amino-acid biosynthesis</keyword>
<organism evidence="11 12">
    <name type="scientific">Chitinasiproducens palmae</name>
    <dbReference type="NCBI Taxonomy" id="1770053"/>
    <lineage>
        <taxon>Bacteria</taxon>
        <taxon>Pseudomonadati</taxon>
        <taxon>Pseudomonadota</taxon>
        <taxon>Betaproteobacteria</taxon>
        <taxon>Burkholderiales</taxon>
        <taxon>Burkholderiaceae</taxon>
        <taxon>Chitinasiproducens</taxon>
    </lineage>
</organism>
<proteinExistence type="inferred from homology"/>
<dbReference type="CDD" id="cd00405">
    <property type="entry name" value="PRAI"/>
    <property type="match status" value="1"/>
</dbReference>
<evidence type="ECO:0000256" key="5">
    <source>
        <dbReference type="ARBA" id="ARBA00022605"/>
    </source>
</evidence>
<name>A0A1H2PMA2_9BURK</name>
<accession>A0A1H2PMA2</accession>
<dbReference type="InterPro" id="IPR044643">
    <property type="entry name" value="TrpF_fam"/>
</dbReference>
<evidence type="ECO:0000256" key="2">
    <source>
        <dbReference type="ARBA" id="ARBA00004664"/>
    </source>
</evidence>